<dbReference type="PANTHER" id="PTHR36438">
    <property type="entry name" value="IRON-SULFUR CLUSTER REPAIR PROTEIN YTFE"/>
    <property type="match status" value="1"/>
</dbReference>
<dbReference type="InterPro" id="IPR019903">
    <property type="entry name" value="RIC_family"/>
</dbReference>
<dbReference type="EMBL" id="JAASRS010000001">
    <property type="protein sequence ID" value="NIK16163.1"/>
    <property type="molecule type" value="Genomic_DNA"/>
</dbReference>
<dbReference type="Proteomes" id="UP000532769">
    <property type="component" value="Unassembled WGS sequence"/>
</dbReference>
<evidence type="ECO:0000259" key="5">
    <source>
        <dbReference type="Pfam" id="PF01814"/>
    </source>
</evidence>
<dbReference type="InterPro" id="IPR038062">
    <property type="entry name" value="ScdA-like_N_sf"/>
</dbReference>
<dbReference type="AlphaFoldDB" id="A0A846MKM4"/>
<dbReference type="GO" id="GO:0046872">
    <property type="term" value="F:metal ion binding"/>
    <property type="evidence" value="ECO:0007669"/>
    <property type="project" value="UniProtKB-KW"/>
</dbReference>
<dbReference type="GO" id="GO:0005737">
    <property type="term" value="C:cytoplasm"/>
    <property type="evidence" value="ECO:0007669"/>
    <property type="project" value="UniProtKB-SubCell"/>
</dbReference>
<dbReference type="PANTHER" id="PTHR36438:SF1">
    <property type="entry name" value="IRON-SULFUR CLUSTER REPAIR PROTEIN YTFE"/>
    <property type="match status" value="1"/>
</dbReference>
<evidence type="ECO:0000313" key="6">
    <source>
        <dbReference type="EMBL" id="NIK16163.1"/>
    </source>
</evidence>
<protein>
    <submittedName>
        <fullName evidence="6">Regulator of cell morphogenesis and NO signaling</fullName>
    </submittedName>
</protein>
<reference evidence="6 7" key="1">
    <citation type="submission" date="2020-03" db="EMBL/GenBank/DDBJ databases">
        <title>Genomic Encyclopedia of Archaeal and Bacterial Type Strains, Phase II (KMG-II): from individual species to whole genera.</title>
        <authorList>
            <person name="Goeker M."/>
        </authorList>
    </citation>
    <scope>NUCLEOTIDE SEQUENCE [LARGE SCALE GENOMIC DNA]</scope>
    <source>
        <strain evidence="6 7">DSM 4749</strain>
    </source>
</reference>
<accession>A0A846MKM4</accession>
<organism evidence="6 7">
    <name type="scientific">Saccharococcus thermophilus</name>
    <dbReference type="NCBI Taxonomy" id="29396"/>
    <lineage>
        <taxon>Bacteria</taxon>
        <taxon>Bacillati</taxon>
        <taxon>Bacillota</taxon>
        <taxon>Bacilli</taxon>
        <taxon>Bacillales</taxon>
        <taxon>Anoxybacillaceae</taxon>
        <taxon>Saccharococcus</taxon>
    </lineage>
</organism>
<keyword evidence="2" id="KW-0963">Cytoplasm</keyword>
<dbReference type="SUPFAM" id="SSF140683">
    <property type="entry name" value="SP0561-like"/>
    <property type="match status" value="1"/>
</dbReference>
<gene>
    <name evidence="6" type="ORF">BDD39_002673</name>
</gene>
<comment type="caution">
    <text evidence="6">The sequence shown here is derived from an EMBL/GenBank/DDBJ whole genome shotgun (WGS) entry which is preliminary data.</text>
</comment>
<feature type="domain" description="Hemerythrin-like" evidence="5">
    <location>
        <begin position="83"/>
        <end position="228"/>
    </location>
</feature>
<proteinExistence type="predicted"/>
<evidence type="ECO:0000256" key="2">
    <source>
        <dbReference type="ARBA" id="ARBA00022490"/>
    </source>
</evidence>
<keyword evidence="4" id="KW-0408">Iron</keyword>
<dbReference type="RefSeq" id="WP_166911485.1">
    <property type="nucleotide sequence ID" value="NZ_JAASRS010000001.1"/>
</dbReference>
<dbReference type="Pfam" id="PF04405">
    <property type="entry name" value="ScdA_N"/>
    <property type="match status" value="1"/>
</dbReference>
<sequence length="241" mass="28167">MEKWFTEQSLIGDIVAQFPKASDLFKSYRIDFCCGGQRPLQEAIKERGLDGEAILEELNALYAQSHEKVDRNWKEASYRELIDHIIGKHHRYLAEELPQLSPYVTKVLRVHGMHHPHLAQVHKLFNELKTELEQHTVKEETYAFPLILQFEETPTPENRETMKQVIRELVNEHDVAGDIIKTIREITNDFTPPEDACRTYRLVYNRLEALEEDLFKHIHLENNVLFPRVLAEAEPSAETSQ</sequence>
<dbReference type="Gene3D" id="1.10.3910.10">
    <property type="entry name" value="SP0561-like"/>
    <property type="match status" value="1"/>
</dbReference>
<dbReference type="NCBIfam" id="TIGR03652">
    <property type="entry name" value="FeS_repair_RIC"/>
    <property type="match status" value="1"/>
</dbReference>
<name>A0A846MKM4_9BACL</name>
<keyword evidence="7" id="KW-1185">Reference proteome</keyword>
<dbReference type="Gene3D" id="1.20.120.520">
    <property type="entry name" value="nmb1532 protein domain like"/>
    <property type="match status" value="1"/>
</dbReference>
<evidence type="ECO:0000313" key="7">
    <source>
        <dbReference type="Proteomes" id="UP000532769"/>
    </source>
</evidence>
<dbReference type="Pfam" id="PF01814">
    <property type="entry name" value="Hemerythrin"/>
    <property type="match status" value="1"/>
</dbReference>
<evidence type="ECO:0000256" key="3">
    <source>
        <dbReference type="ARBA" id="ARBA00022723"/>
    </source>
</evidence>
<evidence type="ECO:0000256" key="1">
    <source>
        <dbReference type="ARBA" id="ARBA00004496"/>
    </source>
</evidence>
<keyword evidence="3" id="KW-0479">Metal-binding</keyword>
<comment type="subcellular location">
    <subcellularLocation>
        <location evidence="1">Cytoplasm</location>
    </subcellularLocation>
</comment>
<dbReference type="InterPro" id="IPR012312">
    <property type="entry name" value="Hemerythrin-like"/>
</dbReference>
<evidence type="ECO:0000256" key="4">
    <source>
        <dbReference type="ARBA" id="ARBA00023004"/>
    </source>
</evidence>